<keyword evidence="7" id="KW-1185">Reference proteome</keyword>
<dbReference type="EMBL" id="JAHLQF010000002">
    <property type="protein sequence ID" value="MBU5484427.1"/>
    <property type="molecule type" value="Genomic_DNA"/>
</dbReference>
<feature type="domain" description="RNA polymerase sigma-70 region 2" evidence="4">
    <location>
        <begin position="20"/>
        <end position="80"/>
    </location>
</feature>
<dbReference type="PANTHER" id="PTHR43133">
    <property type="entry name" value="RNA POLYMERASE ECF-TYPE SIGMA FACTO"/>
    <property type="match status" value="1"/>
</dbReference>
<dbReference type="NCBIfam" id="TIGR02937">
    <property type="entry name" value="sigma70-ECF"/>
    <property type="match status" value="1"/>
</dbReference>
<evidence type="ECO:0000313" key="6">
    <source>
        <dbReference type="EMBL" id="MBU5484427.1"/>
    </source>
</evidence>
<evidence type="ECO:0000259" key="5">
    <source>
        <dbReference type="Pfam" id="PF08281"/>
    </source>
</evidence>
<feature type="domain" description="RNA polymerase sigma factor 70 region 4 type 2" evidence="5">
    <location>
        <begin position="115"/>
        <end position="165"/>
    </location>
</feature>
<dbReference type="CDD" id="cd06171">
    <property type="entry name" value="Sigma70_r4"/>
    <property type="match status" value="1"/>
</dbReference>
<protein>
    <submittedName>
        <fullName evidence="6">RNA polymerase sigma factor</fullName>
    </submittedName>
</protein>
<dbReference type="InterPro" id="IPR039425">
    <property type="entry name" value="RNA_pol_sigma-70-like"/>
</dbReference>
<evidence type="ECO:0000256" key="3">
    <source>
        <dbReference type="ARBA" id="ARBA00023163"/>
    </source>
</evidence>
<dbReference type="InterPro" id="IPR007627">
    <property type="entry name" value="RNA_pol_sigma70_r2"/>
</dbReference>
<organism evidence="6 7">
    <name type="scientific">Clostridium mobile</name>
    <dbReference type="NCBI Taxonomy" id="2841512"/>
    <lineage>
        <taxon>Bacteria</taxon>
        <taxon>Bacillati</taxon>
        <taxon>Bacillota</taxon>
        <taxon>Clostridia</taxon>
        <taxon>Eubacteriales</taxon>
        <taxon>Clostridiaceae</taxon>
        <taxon>Clostridium</taxon>
    </lineage>
</organism>
<evidence type="ECO:0000313" key="7">
    <source>
        <dbReference type="Proteomes" id="UP000726170"/>
    </source>
</evidence>
<dbReference type="InterPro" id="IPR014284">
    <property type="entry name" value="RNA_pol_sigma-70_dom"/>
</dbReference>
<evidence type="ECO:0000259" key="4">
    <source>
        <dbReference type="Pfam" id="PF04542"/>
    </source>
</evidence>
<name>A0ABS6EGU0_9CLOT</name>
<dbReference type="Pfam" id="PF04542">
    <property type="entry name" value="Sigma70_r2"/>
    <property type="match status" value="1"/>
</dbReference>
<dbReference type="InterPro" id="IPR013249">
    <property type="entry name" value="RNA_pol_sigma70_r4_t2"/>
</dbReference>
<dbReference type="PANTHER" id="PTHR43133:SF51">
    <property type="entry name" value="RNA POLYMERASE SIGMA FACTOR"/>
    <property type="match status" value="1"/>
</dbReference>
<keyword evidence="3" id="KW-0804">Transcription</keyword>
<gene>
    <name evidence="6" type="ORF">KQI86_08810</name>
</gene>
<evidence type="ECO:0000256" key="2">
    <source>
        <dbReference type="ARBA" id="ARBA00023082"/>
    </source>
</evidence>
<dbReference type="Pfam" id="PF08281">
    <property type="entry name" value="Sigma70_r4_2"/>
    <property type="match status" value="1"/>
</dbReference>
<proteinExistence type="predicted"/>
<sequence length="188" mass="21997">MELLIKKAQKGDKEAFIQAIDEYMIQMYKVAKSRLNSDDDIGDAMQDTILSAYRSLKTLKEPRYFKTWIIKILINKCNNIMSKSKHIVYVDDYSKVSRDTDMSVYDSDVEEELDFTETLKILNEDYRTVIVLYYVNGFTSKEISEILEEKEGTIKSRLSRARQQLKEHYMTNNLLDNSLKLNLGGHVR</sequence>
<accession>A0ABS6EGU0</accession>
<keyword evidence="1" id="KW-0805">Transcription regulation</keyword>
<reference evidence="6 7" key="1">
    <citation type="submission" date="2021-06" db="EMBL/GenBank/DDBJ databases">
        <authorList>
            <person name="Sun Q."/>
            <person name="Li D."/>
        </authorList>
    </citation>
    <scope>NUCLEOTIDE SEQUENCE [LARGE SCALE GENOMIC DNA]</scope>
    <source>
        <strain evidence="6 7">MSJ-11</strain>
    </source>
</reference>
<dbReference type="Proteomes" id="UP000726170">
    <property type="component" value="Unassembled WGS sequence"/>
</dbReference>
<dbReference type="RefSeq" id="WP_216438902.1">
    <property type="nucleotide sequence ID" value="NZ_JAHLQF010000002.1"/>
</dbReference>
<comment type="caution">
    <text evidence="6">The sequence shown here is derived from an EMBL/GenBank/DDBJ whole genome shotgun (WGS) entry which is preliminary data.</text>
</comment>
<evidence type="ECO:0000256" key="1">
    <source>
        <dbReference type="ARBA" id="ARBA00023015"/>
    </source>
</evidence>
<keyword evidence="2" id="KW-0731">Sigma factor</keyword>